<protein>
    <submittedName>
        <fullName evidence="2">Putative tick transposon</fullName>
    </submittedName>
</protein>
<dbReference type="InterPro" id="IPR005135">
    <property type="entry name" value="Endo/exonuclease/phosphatase"/>
</dbReference>
<dbReference type="InterPro" id="IPR043502">
    <property type="entry name" value="DNA/RNA_pol_sf"/>
</dbReference>
<dbReference type="Gene3D" id="3.30.70.270">
    <property type="match status" value="1"/>
</dbReference>
<dbReference type="SUPFAM" id="SSF56219">
    <property type="entry name" value="DNase I-like"/>
    <property type="match status" value="1"/>
</dbReference>
<accession>A0A131Y2G0</accession>
<dbReference type="PANTHER" id="PTHR31635">
    <property type="entry name" value="REVERSE TRANSCRIPTASE DOMAIN-CONTAINING PROTEIN-RELATED"/>
    <property type="match status" value="1"/>
</dbReference>
<organism evidence="2">
    <name type="scientific">Ixodes ricinus</name>
    <name type="common">Common tick</name>
    <name type="synonym">Acarus ricinus</name>
    <dbReference type="NCBI Taxonomy" id="34613"/>
    <lineage>
        <taxon>Eukaryota</taxon>
        <taxon>Metazoa</taxon>
        <taxon>Ecdysozoa</taxon>
        <taxon>Arthropoda</taxon>
        <taxon>Chelicerata</taxon>
        <taxon>Arachnida</taxon>
        <taxon>Acari</taxon>
        <taxon>Parasitiformes</taxon>
        <taxon>Ixodida</taxon>
        <taxon>Ixodoidea</taxon>
        <taxon>Ixodidae</taxon>
        <taxon>Ixodinae</taxon>
        <taxon>Ixodes</taxon>
    </lineage>
</organism>
<dbReference type="CDD" id="cd09076">
    <property type="entry name" value="L1-EN"/>
    <property type="match status" value="1"/>
</dbReference>
<dbReference type="InterPro" id="IPR036691">
    <property type="entry name" value="Endo/exonu/phosph_ase_sf"/>
</dbReference>
<dbReference type="Pfam" id="PF03372">
    <property type="entry name" value="Exo_endo_phos"/>
    <property type="match status" value="1"/>
</dbReference>
<dbReference type="EMBL" id="GEFM01002367">
    <property type="protein sequence ID" value="JAP73429.1"/>
    <property type="molecule type" value="mRNA"/>
</dbReference>
<dbReference type="InterPro" id="IPR000477">
    <property type="entry name" value="RT_dom"/>
</dbReference>
<dbReference type="PANTHER" id="PTHR31635:SF196">
    <property type="entry name" value="REVERSE TRANSCRIPTASE DOMAIN-CONTAINING PROTEIN-RELATED"/>
    <property type="match status" value="1"/>
</dbReference>
<dbReference type="PROSITE" id="PS50878">
    <property type="entry name" value="RT_POL"/>
    <property type="match status" value="1"/>
</dbReference>
<reference evidence="2" key="1">
    <citation type="submission" date="2016-02" db="EMBL/GenBank/DDBJ databases">
        <title>RNAseq analyses of the midgut from blood- or serum-fed Ixodes ricinus ticks.</title>
        <authorList>
            <person name="Perner J."/>
            <person name="Provaznik J."/>
            <person name="Schrenkova J."/>
            <person name="Urbanova V."/>
            <person name="Ribeiro J.M."/>
            <person name="Kopacek P."/>
        </authorList>
    </citation>
    <scope>NUCLEOTIDE SEQUENCE</scope>
    <source>
        <tissue evidence="2">Gut</tissue>
    </source>
</reference>
<name>A0A131Y2G0_IXORI</name>
<dbReference type="InterPro" id="IPR043128">
    <property type="entry name" value="Rev_trsase/Diguanyl_cyclase"/>
</dbReference>
<evidence type="ECO:0000313" key="2">
    <source>
        <dbReference type="EMBL" id="JAP73429.1"/>
    </source>
</evidence>
<proteinExistence type="evidence at transcript level"/>
<dbReference type="CDD" id="cd01650">
    <property type="entry name" value="RT_nLTR_like"/>
    <property type="match status" value="1"/>
</dbReference>
<sequence>VSLETALRVATLNVRGLGARRRQYQLSRLFLENDLDVVAVQETKVEGEEQTDRMVQPFRSQYNVCVCHSVGTSGGCALFLRNSLGIVEETVIVCESGRLIVCDFCFSGLQWRAICVYAPNRESDRRMFFERVAFYLNCERFVIFLGDFNCVCAIEDRARQPPLRDQSALFLNSLVQECNLEDVGFVLSKADFPQFTHFQRESHARLDRAYISAALVPLCENYEVKHVSFSDHSLVMFSIGSKETKTQFNWELWKFNDKLLRDEIFMDGVKQSIGKLLEAEPGNTVELWEHFKDEVKINAIERSCILRRQEKQKEKELQCQLDFLLSVECAQPGKFMKEIKEVKSKMELIDIEKYRGAVIRARAERLWLGETPTKRSLGDEKRYATQNEIKEIEHGAVVTRDKKTIERAFVEYYQDLLGRRRHVEEGFASVFLPLMPKLDDEIKAGLEAPISVGEIEKAIDELTPGKSPGPDGLGAAFYKAFKADVAEVLHRTITEAYDRKAVPPSFRKTHIVLIPKSDDPAKLLSVKSYRPISLTNVDYKIVMKVLARRLQGVIQSIVGPHQTCGIKGRTIATNIHVARSILECCDAFEGRVAMLQLDLEKAFDRVVHDVLFCILEHVNVGSLLVEWVKMSYAECFASVIVNKKVTESFQVLSSVRQGCPLSPLLFALYLEPFCLKLLFSERIRGFRLLSSEVKVLSYADDIAVFCDDKESVCEVVKEALNFCKFSGSVINWDKCVGFWHGSWESTPAVFERVTWSCLPGRYLGVLLEHYRDSTEYWREEVERARDKTAKWGGLNLSMFARSTVCNLFIVAKVWYVLQALCMSRVSVQKFHRVFAIFVWGSVWERTGRTNLFRSVKSGGLGLAHLFLRQVESRFMFLRDQRDPFLRTVLQVRLRNALSEFVVSSSDVRCTRVLGFLREVILAFHFLKVRFSLEYLSEVTRKRLYKDLVEVVFPVPLYRSLFCEGPGQDVLKRVKRMPVRPAVKSFFFQLHTGTLPVKPWLEEKGIFVPWSINCLLCRKPETIDHIFLDCWDAVFHWDIMQRTLKKSLPVSPYGIRFLSVESEGGVPYDMLMALALHSMWKSRMAVRHADANARPVRDYFIEHVVHLRELYKAQSEQPDWMPVLDSLVALRVF</sequence>
<dbReference type="Pfam" id="PF00078">
    <property type="entry name" value="RVT_1"/>
    <property type="match status" value="1"/>
</dbReference>
<dbReference type="Gene3D" id="3.60.10.10">
    <property type="entry name" value="Endonuclease/exonuclease/phosphatase"/>
    <property type="match status" value="1"/>
</dbReference>
<dbReference type="SUPFAM" id="SSF56672">
    <property type="entry name" value="DNA/RNA polymerases"/>
    <property type="match status" value="1"/>
</dbReference>
<feature type="non-terminal residue" evidence="2">
    <location>
        <position position="1"/>
    </location>
</feature>
<feature type="domain" description="Reverse transcriptase" evidence="1">
    <location>
        <begin position="495"/>
        <end position="767"/>
    </location>
</feature>
<dbReference type="GO" id="GO:0003824">
    <property type="term" value="F:catalytic activity"/>
    <property type="evidence" value="ECO:0007669"/>
    <property type="project" value="InterPro"/>
</dbReference>
<dbReference type="GO" id="GO:0071897">
    <property type="term" value="P:DNA biosynthetic process"/>
    <property type="evidence" value="ECO:0007669"/>
    <property type="project" value="UniProtKB-ARBA"/>
</dbReference>
<evidence type="ECO:0000259" key="1">
    <source>
        <dbReference type="PROSITE" id="PS50878"/>
    </source>
</evidence>
<dbReference type="AlphaFoldDB" id="A0A131Y2G0"/>